<gene>
    <name evidence="2" type="ORF">X943_000026</name>
</gene>
<protein>
    <submittedName>
        <fullName evidence="2">Uncharacterized protein</fullName>
    </submittedName>
</protein>
<name>A0AAD9LK94_BABDI</name>
<keyword evidence="1" id="KW-0812">Transmembrane</keyword>
<dbReference type="EMBL" id="JAHBMH010000007">
    <property type="protein sequence ID" value="KAK1939441.1"/>
    <property type="molecule type" value="Genomic_DNA"/>
</dbReference>
<reference evidence="2" key="1">
    <citation type="journal article" date="2014" name="Nucleic Acids Res.">
        <title>The evolutionary dynamics of variant antigen genes in Babesia reveal a history of genomic innovation underlying host-parasite interaction.</title>
        <authorList>
            <person name="Jackson A.P."/>
            <person name="Otto T.D."/>
            <person name="Darby A."/>
            <person name="Ramaprasad A."/>
            <person name="Xia D."/>
            <person name="Echaide I.E."/>
            <person name="Farber M."/>
            <person name="Gahlot S."/>
            <person name="Gamble J."/>
            <person name="Gupta D."/>
            <person name="Gupta Y."/>
            <person name="Jackson L."/>
            <person name="Malandrin L."/>
            <person name="Malas T.B."/>
            <person name="Moussa E."/>
            <person name="Nair M."/>
            <person name="Reid A.J."/>
            <person name="Sanders M."/>
            <person name="Sharma J."/>
            <person name="Tracey A."/>
            <person name="Quail M.A."/>
            <person name="Weir W."/>
            <person name="Wastling J.M."/>
            <person name="Hall N."/>
            <person name="Willadsen P."/>
            <person name="Lingelbach K."/>
            <person name="Shiels B."/>
            <person name="Tait A."/>
            <person name="Berriman M."/>
            <person name="Allred D.R."/>
            <person name="Pain A."/>
        </authorList>
    </citation>
    <scope>NUCLEOTIDE SEQUENCE</scope>
    <source>
        <strain evidence="2">1802A</strain>
    </source>
</reference>
<dbReference type="Proteomes" id="UP001195914">
    <property type="component" value="Unassembled WGS sequence"/>
</dbReference>
<evidence type="ECO:0000313" key="2">
    <source>
        <dbReference type="EMBL" id="KAK1939441.1"/>
    </source>
</evidence>
<feature type="transmembrane region" description="Helical" evidence="1">
    <location>
        <begin position="15"/>
        <end position="35"/>
    </location>
</feature>
<proteinExistence type="predicted"/>
<accession>A0AAD9LK94</accession>
<comment type="caution">
    <text evidence="2">The sequence shown here is derived from an EMBL/GenBank/DDBJ whole genome shotgun (WGS) entry which is preliminary data.</text>
</comment>
<sequence>MEGIKALPPAQPYKGLPLLCGIMMVIGSCIEISLINSGVYDIPKTALKHTERNVERPSNKKHVDGNDE</sequence>
<organism evidence="2 3">
    <name type="scientific">Babesia divergens</name>
    <dbReference type="NCBI Taxonomy" id="32595"/>
    <lineage>
        <taxon>Eukaryota</taxon>
        <taxon>Sar</taxon>
        <taxon>Alveolata</taxon>
        <taxon>Apicomplexa</taxon>
        <taxon>Aconoidasida</taxon>
        <taxon>Piroplasmida</taxon>
        <taxon>Babesiidae</taxon>
        <taxon>Babesia</taxon>
    </lineage>
</organism>
<keyword evidence="3" id="KW-1185">Reference proteome</keyword>
<keyword evidence="1" id="KW-0472">Membrane</keyword>
<reference evidence="2" key="2">
    <citation type="submission" date="2021-05" db="EMBL/GenBank/DDBJ databases">
        <authorList>
            <person name="Pain A."/>
        </authorList>
    </citation>
    <scope>NUCLEOTIDE SEQUENCE</scope>
    <source>
        <strain evidence="2">1802A</strain>
    </source>
</reference>
<evidence type="ECO:0000256" key="1">
    <source>
        <dbReference type="SAM" id="Phobius"/>
    </source>
</evidence>
<dbReference type="AlphaFoldDB" id="A0AAD9LK94"/>
<dbReference type="PROSITE" id="PS51257">
    <property type="entry name" value="PROKAR_LIPOPROTEIN"/>
    <property type="match status" value="1"/>
</dbReference>
<evidence type="ECO:0000313" key="3">
    <source>
        <dbReference type="Proteomes" id="UP001195914"/>
    </source>
</evidence>
<keyword evidence="1" id="KW-1133">Transmembrane helix</keyword>